<reference evidence="1 2" key="1">
    <citation type="submission" date="2014-05" db="EMBL/GenBank/DDBJ databases">
        <title>Draft genome sequence of a rare smut relative, Tilletiaria anomala UBC 951.</title>
        <authorList>
            <consortium name="DOE Joint Genome Institute"/>
            <person name="Toome M."/>
            <person name="Kuo A."/>
            <person name="Henrissat B."/>
            <person name="Lipzen A."/>
            <person name="Tritt A."/>
            <person name="Yoshinaga Y."/>
            <person name="Zane M."/>
            <person name="Barry K."/>
            <person name="Grigoriev I.V."/>
            <person name="Spatafora J.W."/>
            <person name="Aimea M.C."/>
        </authorList>
    </citation>
    <scope>NUCLEOTIDE SEQUENCE [LARGE SCALE GENOMIC DNA]</scope>
    <source>
        <strain evidence="1 2">UBC 951</strain>
    </source>
</reference>
<dbReference type="AlphaFoldDB" id="A0A066WFP5"/>
<sequence length="92" mass="9999">MTVYIRSTLRPVSFPILSLTTIAVCLVLLSSSSTPFIPPSLPSSQLGPGAHHTLSALTAKQPLSFWLRTPSRIPRTLALPSPPHSDWLRCPI</sequence>
<name>A0A066WFP5_TILAU</name>
<dbReference type="InParanoid" id="A0A066WFP5"/>
<organism evidence="1 2">
    <name type="scientific">Tilletiaria anomala (strain ATCC 24038 / CBS 436.72 / UBC 951)</name>
    <dbReference type="NCBI Taxonomy" id="1037660"/>
    <lineage>
        <taxon>Eukaryota</taxon>
        <taxon>Fungi</taxon>
        <taxon>Dikarya</taxon>
        <taxon>Basidiomycota</taxon>
        <taxon>Ustilaginomycotina</taxon>
        <taxon>Exobasidiomycetes</taxon>
        <taxon>Georgefischeriales</taxon>
        <taxon>Tilletiariaceae</taxon>
        <taxon>Tilletiaria</taxon>
    </lineage>
</organism>
<dbReference type="HOGENOM" id="CLU_2414846_0_0_1"/>
<protein>
    <submittedName>
        <fullName evidence="1">Uncharacterized protein</fullName>
    </submittedName>
</protein>
<dbReference type="GeneID" id="25267792"/>
<dbReference type="EMBL" id="JMSN01000021">
    <property type="protein sequence ID" value="KDN49575.1"/>
    <property type="molecule type" value="Genomic_DNA"/>
</dbReference>
<accession>A0A066WFP5</accession>
<comment type="caution">
    <text evidence="1">The sequence shown here is derived from an EMBL/GenBank/DDBJ whole genome shotgun (WGS) entry which is preliminary data.</text>
</comment>
<evidence type="ECO:0000313" key="2">
    <source>
        <dbReference type="Proteomes" id="UP000027361"/>
    </source>
</evidence>
<keyword evidence="2" id="KW-1185">Reference proteome</keyword>
<proteinExistence type="predicted"/>
<dbReference type="RefSeq" id="XP_013244361.1">
    <property type="nucleotide sequence ID" value="XM_013388907.1"/>
</dbReference>
<gene>
    <name evidence="1" type="ORF">K437DRAFT_76544</name>
</gene>
<dbReference type="Proteomes" id="UP000027361">
    <property type="component" value="Unassembled WGS sequence"/>
</dbReference>
<evidence type="ECO:0000313" key="1">
    <source>
        <dbReference type="EMBL" id="KDN49575.1"/>
    </source>
</evidence>